<dbReference type="SUPFAM" id="SSF69318">
    <property type="entry name" value="Integrin alpha N-terminal domain"/>
    <property type="match status" value="1"/>
</dbReference>
<evidence type="ECO:0000256" key="3">
    <source>
        <dbReference type="SAM" id="MobiDB-lite"/>
    </source>
</evidence>
<dbReference type="InterPro" id="IPR013320">
    <property type="entry name" value="ConA-like_dom_sf"/>
</dbReference>
<feature type="compositionally biased region" description="Polar residues" evidence="3">
    <location>
        <begin position="47"/>
        <end position="60"/>
    </location>
</feature>
<dbReference type="InterPro" id="IPR006558">
    <property type="entry name" value="LamG-like"/>
</dbReference>
<evidence type="ECO:0000256" key="2">
    <source>
        <dbReference type="ARBA" id="ARBA00023157"/>
    </source>
</evidence>
<dbReference type="CDD" id="cd23451">
    <property type="entry name" value="beta-trefoil_Ricin_laminarinase"/>
    <property type="match status" value="1"/>
</dbReference>
<name>A0A1S2QFD9_9ACTN</name>
<organism evidence="7 8">
    <name type="scientific">Streptomyces monashensis</name>
    <dbReference type="NCBI Taxonomy" id="1678012"/>
    <lineage>
        <taxon>Bacteria</taxon>
        <taxon>Bacillati</taxon>
        <taxon>Actinomycetota</taxon>
        <taxon>Actinomycetes</taxon>
        <taxon>Kitasatosporales</taxon>
        <taxon>Streptomycetaceae</taxon>
        <taxon>Streptomyces</taxon>
    </lineage>
</organism>
<accession>A0A1S2QFD9</accession>
<dbReference type="OrthoDB" id="4332189at2"/>
<dbReference type="Gene3D" id="2.80.10.50">
    <property type="match status" value="1"/>
</dbReference>
<feature type="compositionally biased region" description="Polar residues" evidence="3">
    <location>
        <begin position="664"/>
        <end position="676"/>
    </location>
</feature>
<comment type="caution">
    <text evidence="7">The sequence shown here is derived from an EMBL/GenBank/DDBJ whole genome shotgun (WGS) entry which is preliminary data.</text>
</comment>
<feature type="compositionally biased region" description="Low complexity" evidence="3">
    <location>
        <begin position="261"/>
        <end position="280"/>
    </location>
</feature>
<feature type="compositionally biased region" description="Polar residues" evidence="3">
    <location>
        <begin position="243"/>
        <end position="255"/>
    </location>
</feature>
<feature type="region of interest" description="Disordered" evidence="3">
    <location>
        <begin position="644"/>
        <end position="676"/>
    </location>
</feature>
<dbReference type="Pfam" id="PF13385">
    <property type="entry name" value="Laminin_G_3"/>
    <property type="match status" value="1"/>
</dbReference>
<dbReference type="InterPro" id="IPR000772">
    <property type="entry name" value="Ricin_B_lectin"/>
</dbReference>
<evidence type="ECO:0000313" key="8">
    <source>
        <dbReference type="Proteomes" id="UP000179642"/>
    </source>
</evidence>
<feature type="signal peptide" evidence="4">
    <location>
        <begin position="1"/>
        <end position="38"/>
    </location>
</feature>
<evidence type="ECO:0000259" key="5">
    <source>
        <dbReference type="SMART" id="SM00458"/>
    </source>
</evidence>
<proteinExistence type="predicted"/>
<feature type="compositionally biased region" description="Polar residues" evidence="3">
    <location>
        <begin position="797"/>
        <end position="810"/>
    </location>
</feature>
<evidence type="ECO:0000313" key="7">
    <source>
        <dbReference type="EMBL" id="OIK04393.1"/>
    </source>
</evidence>
<dbReference type="SMART" id="SM00560">
    <property type="entry name" value="LamGL"/>
    <property type="match status" value="1"/>
</dbReference>
<keyword evidence="2" id="KW-1015">Disulfide bond</keyword>
<dbReference type="PROSITE" id="PS50231">
    <property type="entry name" value="RICIN_B_LECTIN"/>
    <property type="match status" value="1"/>
</dbReference>
<dbReference type="RefSeq" id="WP_071381887.1">
    <property type="nucleotide sequence ID" value="NZ_MLYO01000029.1"/>
</dbReference>
<protein>
    <submittedName>
        <fullName evidence="7">Uncharacterized protein</fullName>
    </submittedName>
</protein>
<feature type="region of interest" description="Disordered" evidence="3">
    <location>
        <begin position="507"/>
        <end position="530"/>
    </location>
</feature>
<feature type="domain" description="Ricin B lectin" evidence="5">
    <location>
        <begin position="1005"/>
        <end position="1136"/>
    </location>
</feature>
<dbReference type="Pfam" id="PF00652">
    <property type="entry name" value="Ricin_B_lectin"/>
    <property type="match status" value="1"/>
</dbReference>
<feature type="compositionally biased region" description="Polar residues" evidence="3">
    <location>
        <begin position="518"/>
        <end position="530"/>
    </location>
</feature>
<feature type="region of interest" description="Disordered" evidence="3">
    <location>
        <begin position="36"/>
        <end position="84"/>
    </location>
</feature>
<gene>
    <name evidence="7" type="ORF">BIV23_17965</name>
</gene>
<feature type="compositionally biased region" description="Polar residues" evidence="3">
    <location>
        <begin position="67"/>
        <end position="84"/>
    </location>
</feature>
<dbReference type="Proteomes" id="UP000179642">
    <property type="component" value="Unassembled WGS sequence"/>
</dbReference>
<keyword evidence="8" id="KW-1185">Reference proteome</keyword>
<dbReference type="InterPro" id="IPR035992">
    <property type="entry name" value="Ricin_B-like_lectins"/>
</dbReference>
<dbReference type="InterPro" id="IPR028994">
    <property type="entry name" value="Integrin_alpha_N"/>
</dbReference>
<dbReference type="SUPFAM" id="SSF49899">
    <property type="entry name" value="Concanavalin A-like lectins/glucanases"/>
    <property type="match status" value="1"/>
</dbReference>
<evidence type="ECO:0000256" key="1">
    <source>
        <dbReference type="ARBA" id="ARBA00022729"/>
    </source>
</evidence>
<feature type="domain" description="LamG-like jellyroll fold" evidence="6">
    <location>
        <begin position="1288"/>
        <end position="1429"/>
    </location>
</feature>
<dbReference type="SUPFAM" id="SSF50370">
    <property type="entry name" value="Ricin B-like lectins"/>
    <property type="match status" value="1"/>
</dbReference>
<dbReference type="Gene3D" id="2.60.120.200">
    <property type="match status" value="1"/>
</dbReference>
<sequence>MGGRTHLHRRRRRTAPHQLAVMAVLGALVFGAAPTATADSGDPTPGNPTQSALLQAQASGKSVPIDSLTSQTSTTTANPDGSLTTTEYVQPVRVMKNDAWTPVDASLVRNSDGSFSTAATPNGVTLSGGGSAPLVSLTDPAGHNLSLSVPFTLPAPTVSGDTALYSSVLPGVDLQATVSDQGGFSDVLIVHDATAAANPDLRRLTLAATTQGLSLAGSADGGMTAKAADGTTAYTSSAPVMWDSTTTTAGPQTASMRLDDATSTASPADGPAPGADVAPVTMTTTSSGLTLTPDSSMLTGTGTTWPVYIDPAVAPSETTNHYFEAQQGCNSSSASSHEYDYPQRFGEGVGYQRYASSNGDCIGAERAFYELDTSNLNSSMDIIKADLHLTETYAEAYGCTHTAPLTLKWTGRITNGMYWDTQPSVVSTIGTQNPKSAYNGAYVSQPTSCGDQGVTFTVTDKIASVAAANDATWTVGLYGDEDSSSSDIDFMRYSTNPYIQTTYDIPPDTPTGEATAPDAQNPSGANCGSSTRGWIGQTTLNGNTSDITLNAKLKSNVSGENVKADYTVWDDQTANSSGNAATVATPSSGYVASLTTVNVNIGTTVQDGHQYGWQVRAYDGINYSAWNSPCGFKVDLTPPSQPSVTAPSAVFPPSGSGKAPTGYAGQTSSITVTSSDPTPTGCTRGTCLSSDVWRFCYALDAQPAVNCPDYVTATANSSGTPSASIPLDPTTWGTHTLYVEAEDHAGNTQALPTTYTFYAPWNPATKVTAGDLNGDGVPDLLGTTKSGDLTLLPGNTDPGNSPTVASTAAQSPDGKSGWNDYLVTHRGSLKQDGLDDLFAYDKNSHDLYVYKNDGAVSGGTAGHFTNTADVYGPLARPQCLPTADNTANCTTYNTADWSSVTQMIAPGDVYGTGYPDLVTIENKQLWLYKGSAQDSSYLGPATGGTTSTTPVLLGTGDWSHFTLIAPGTVNTTPTLWARDNNTGTLYSFPLTADSNGQPPLLTAPSSFALTSGLTATDGSGLCADDSHSATQNGNKIQIWGCNNTLAQSWTPAADGSIRVMGKCLDVTHSGTTDGTPIDLWTCNGTGAQQWTPGSNNSLVNPESGKCLDDPNSSTTPGTQLQLHACNGTSAQSWTSSAPSTWNSNRATALPVTLATSDYPTIASPGNLNGTTPGYPALYTTTPSGELIEYPGAAPDSNGVATFGSPVTVGYYNTASAAWPLNDGSGTTAADSIGTNNATLNGPATWATDPSRGTVLSLDGTTGYAASTTSALQTGTHTDPADGTTTDNNSFSVSAWVKLNSLTGNSTLVSQSDSAGNANGFQLYYSSGSQVWAFGRHNDDTTSTAFTAAYGSKATTGAWTHLVGVYDGPTNTLNLYVNGTLTATKTFAGTPWNATGPVQIGRRLYQGTYGEYANATVSNVQLYNTALPPSEVSALDYDQTPYTQLS</sequence>
<dbReference type="EMBL" id="MLYO01000029">
    <property type="protein sequence ID" value="OIK04393.1"/>
    <property type="molecule type" value="Genomic_DNA"/>
</dbReference>
<evidence type="ECO:0000256" key="4">
    <source>
        <dbReference type="SAM" id="SignalP"/>
    </source>
</evidence>
<evidence type="ECO:0000259" key="6">
    <source>
        <dbReference type="SMART" id="SM00560"/>
    </source>
</evidence>
<feature type="region of interest" description="Disordered" evidence="3">
    <location>
        <begin position="784"/>
        <end position="817"/>
    </location>
</feature>
<dbReference type="SMART" id="SM00458">
    <property type="entry name" value="RICIN"/>
    <property type="match status" value="1"/>
</dbReference>
<feature type="region of interest" description="Disordered" evidence="3">
    <location>
        <begin position="243"/>
        <end position="280"/>
    </location>
</feature>
<reference evidence="7 8" key="1">
    <citation type="submission" date="2016-10" db="EMBL/GenBank/DDBJ databases">
        <title>Genome sequence of Streptomyces sp. MUSC 1.</title>
        <authorList>
            <person name="Lee L.-H."/>
            <person name="Ser H.-L."/>
            <person name="Law J.W.-F."/>
        </authorList>
    </citation>
    <scope>NUCLEOTIDE SEQUENCE [LARGE SCALE GENOMIC DNA]</scope>
    <source>
        <strain evidence="7 8">MUSC 1</strain>
    </source>
</reference>
<feature type="chain" id="PRO_5010247892" evidence="4">
    <location>
        <begin position="39"/>
        <end position="1445"/>
    </location>
</feature>
<keyword evidence="1 4" id="KW-0732">Signal</keyword>